<reference evidence="2" key="1">
    <citation type="submission" date="2023-03" db="EMBL/GenBank/DDBJ databases">
        <title>Massive genome expansion in bonnet fungi (Mycena s.s.) driven by repeated elements and novel gene families across ecological guilds.</title>
        <authorList>
            <consortium name="Lawrence Berkeley National Laboratory"/>
            <person name="Harder C.B."/>
            <person name="Miyauchi S."/>
            <person name="Viragh M."/>
            <person name="Kuo A."/>
            <person name="Thoen E."/>
            <person name="Andreopoulos B."/>
            <person name="Lu D."/>
            <person name="Skrede I."/>
            <person name="Drula E."/>
            <person name="Henrissat B."/>
            <person name="Morin E."/>
            <person name="Kohler A."/>
            <person name="Barry K."/>
            <person name="LaButti K."/>
            <person name="Morin E."/>
            <person name="Salamov A."/>
            <person name="Lipzen A."/>
            <person name="Mereny Z."/>
            <person name="Hegedus B."/>
            <person name="Baldrian P."/>
            <person name="Stursova M."/>
            <person name="Weitz H."/>
            <person name="Taylor A."/>
            <person name="Grigoriev I.V."/>
            <person name="Nagy L.G."/>
            <person name="Martin F."/>
            <person name="Kauserud H."/>
        </authorList>
    </citation>
    <scope>NUCLEOTIDE SEQUENCE</scope>
    <source>
        <strain evidence="2">CBHHK002</strain>
    </source>
</reference>
<accession>A0AAD7EUT6</accession>
<keyword evidence="3" id="KW-1185">Reference proteome</keyword>
<dbReference type="AlphaFoldDB" id="A0AAD7EUT6"/>
<feature type="region of interest" description="Disordered" evidence="1">
    <location>
        <begin position="244"/>
        <end position="291"/>
    </location>
</feature>
<feature type="region of interest" description="Disordered" evidence="1">
    <location>
        <begin position="307"/>
        <end position="507"/>
    </location>
</feature>
<feature type="compositionally biased region" description="Low complexity" evidence="1">
    <location>
        <begin position="445"/>
        <end position="459"/>
    </location>
</feature>
<comment type="caution">
    <text evidence="2">The sequence shown here is derived from an EMBL/GenBank/DDBJ whole genome shotgun (WGS) entry which is preliminary data.</text>
</comment>
<organism evidence="2 3">
    <name type="scientific">Mycena albidolilacea</name>
    <dbReference type="NCBI Taxonomy" id="1033008"/>
    <lineage>
        <taxon>Eukaryota</taxon>
        <taxon>Fungi</taxon>
        <taxon>Dikarya</taxon>
        <taxon>Basidiomycota</taxon>
        <taxon>Agaricomycotina</taxon>
        <taxon>Agaricomycetes</taxon>
        <taxon>Agaricomycetidae</taxon>
        <taxon>Agaricales</taxon>
        <taxon>Marasmiineae</taxon>
        <taxon>Mycenaceae</taxon>
        <taxon>Mycena</taxon>
    </lineage>
</organism>
<evidence type="ECO:0000313" key="3">
    <source>
        <dbReference type="Proteomes" id="UP001218218"/>
    </source>
</evidence>
<sequence>MFARRVGQRAAVLPACRYTSSQASSKEAGQSYVPYVVGDRALKLRTMQHITSPLDAIAMVRAVERRFGRVAVYQFNRDAEIPSRYQFVAYLSFWDPESYSRVPPNALVSVKLPPENPSIISGGPGLADITPYLDSKDLDPTAEALAESEQPATLADGSRIVQFRLETYKGRMNKPLVIRPGRLHLSLMSNFVRWGGFAPKETLPEPPTITRSHMLFGGATVDNPRMRHQLMQWSVVRNPFESRRPLVRSPARDSAPTPAPEPKIRQAQGDLKSSESATDLPWISKAAPSDSESAINLPWISEAAPSDAAIPPQQNSASEPTFSPPPPSSSQSPTGEAHPAEHVSAPASSPEPTRPQPVVQVEAAPAPSSSAPSPSPSPSKPQPQPSAKPQASAKSKSTKAGSSKPVVQTQQAPTPVAAPVARRNDARAARGVVQKVKPTEPVASAKVAAQAPQTKKQQQPIVPAEKKKAKPNPAAKQTGKSSGQPIEVEERTSGMSDRLKGMLRGWL</sequence>
<feature type="compositionally biased region" description="Basic and acidic residues" evidence="1">
    <location>
        <begin position="488"/>
        <end position="500"/>
    </location>
</feature>
<name>A0AAD7EUT6_9AGAR</name>
<feature type="compositionally biased region" description="Low complexity" evidence="1">
    <location>
        <begin position="387"/>
        <end position="421"/>
    </location>
</feature>
<evidence type="ECO:0000256" key="1">
    <source>
        <dbReference type="SAM" id="MobiDB-lite"/>
    </source>
</evidence>
<evidence type="ECO:0000313" key="2">
    <source>
        <dbReference type="EMBL" id="KAJ7350485.1"/>
    </source>
</evidence>
<feature type="compositionally biased region" description="Low complexity" evidence="1">
    <location>
        <begin position="363"/>
        <end position="372"/>
    </location>
</feature>
<gene>
    <name evidence="2" type="ORF">DFH08DRAFT_111592</name>
</gene>
<dbReference type="Proteomes" id="UP001218218">
    <property type="component" value="Unassembled WGS sequence"/>
</dbReference>
<dbReference type="EMBL" id="JARIHO010000014">
    <property type="protein sequence ID" value="KAJ7350485.1"/>
    <property type="molecule type" value="Genomic_DNA"/>
</dbReference>
<proteinExistence type="predicted"/>
<feature type="compositionally biased region" description="Pro residues" evidence="1">
    <location>
        <begin position="373"/>
        <end position="386"/>
    </location>
</feature>
<protein>
    <submittedName>
        <fullName evidence="2">Uncharacterized protein</fullName>
    </submittedName>
</protein>